<dbReference type="RefSeq" id="WP_187555201.1">
    <property type="nucleotide sequence ID" value="NZ_CP060716.1"/>
</dbReference>
<dbReference type="AlphaFoldDB" id="A0A7G9S4F6"/>
<reference evidence="4 5" key="1">
    <citation type="submission" date="2020-08" db="EMBL/GenBank/DDBJ databases">
        <title>Genome sequence of Leucobacter denitrificans KACC 14055T.</title>
        <authorList>
            <person name="Hyun D.-W."/>
            <person name="Bae J.-W."/>
        </authorList>
    </citation>
    <scope>NUCLEOTIDE SEQUENCE [LARGE SCALE GENOMIC DNA]</scope>
    <source>
        <strain evidence="4 5">KACC 14055</strain>
    </source>
</reference>
<dbReference type="Gene3D" id="3.20.20.70">
    <property type="entry name" value="Aldolase class I"/>
    <property type="match status" value="1"/>
</dbReference>
<accession>A0A7G9S4F6</accession>
<dbReference type="InterPro" id="IPR013785">
    <property type="entry name" value="Aldolase_TIM"/>
</dbReference>
<evidence type="ECO:0000256" key="2">
    <source>
        <dbReference type="ARBA" id="ARBA00022643"/>
    </source>
</evidence>
<dbReference type="GO" id="GO:0018580">
    <property type="term" value="F:nitronate monooxygenase activity"/>
    <property type="evidence" value="ECO:0007669"/>
    <property type="project" value="InterPro"/>
</dbReference>
<dbReference type="CDD" id="cd04730">
    <property type="entry name" value="NPD_like"/>
    <property type="match status" value="1"/>
</dbReference>
<sequence>MSVWAAELGLEHPIVCAPMGGVAGGRLAAAVSRTGALGMIGMGSSGSAVALRRELANFRMYAPAEPVPWGIGMVAWGIERDPEMLDVALSAGPSVISVGFGDWEADPQSTWIDAARSAGAQTVTQVATVSEARYAADAGVDLIVARGMEAGGHGQHFRPRDDLLREVIAAVDVPVLSAGAIHTPAQIDHALAAGAAGVWIGTAFQACTESLVSDAARRVLFAATGEDTMVSRVLDVALERPWPERIPERLLRTPFVERWDGREAELASNAEARAAFREAYAADDFAVVPIDAGEGVGALTEELSAAEVIRRLTGGL</sequence>
<proteinExistence type="predicted"/>
<dbReference type="PANTHER" id="PTHR32332:SF31">
    <property type="entry name" value="2-NITROPROPANE DIOXYGENASE FAMILY, PUTATIVE (AFU_ORTHOLOGUE AFUA_2G09850)-RELATED"/>
    <property type="match status" value="1"/>
</dbReference>
<evidence type="ECO:0000313" key="4">
    <source>
        <dbReference type="EMBL" id="QNN62731.1"/>
    </source>
</evidence>
<dbReference type="Pfam" id="PF03060">
    <property type="entry name" value="NMO"/>
    <property type="match status" value="2"/>
</dbReference>
<organism evidence="4 5">
    <name type="scientific">Leucobacter denitrificans</name>
    <dbReference type="NCBI Taxonomy" id="683042"/>
    <lineage>
        <taxon>Bacteria</taxon>
        <taxon>Bacillati</taxon>
        <taxon>Actinomycetota</taxon>
        <taxon>Actinomycetes</taxon>
        <taxon>Micrococcales</taxon>
        <taxon>Microbacteriaceae</taxon>
        <taxon>Leucobacter</taxon>
    </lineage>
</organism>
<keyword evidence="3" id="KW-0560">Oxidoreductase</keyword>
<gene>
    <name evidence="4" type="ORF">H9L06_11005</name>
</gene>
<dbReference type="KEGG" id="ldn:H9L06_11005"/>
<dbReference type="InterPro" id="IPR004136">
    <property type="entry name" value="NMO"/>
</dbReference>
<keyword evidence="2" id="KW-0288">FMN</keyword>
<evidence type="ECO:0000256" key="3">
    <source>
        <dbReference type="ARBA" id="ARBA00023002"/>
    </source>
</evidence>
<evidence type="ECO:0000256" key="1">
    <source>
        <dbReference type="ARBA" id="ARBA00022630"/>
    </source>
</evidence>
<dbReference type="PANTHER" id="PTHR32332">
    <property type="entry name" value="2-NITROPROPANE DIOXYGENASE"/>
    <property type="match status" value="1"/>
</dbReference>
<dbReference type="SUPFAM" id="SSF51412">
    <property type="entry name" value="Inosine monophosphate dehydrogenase (IMPDH)"/>
    <property type="match status" value="1"/>
</dbReference>
<dbReference type="Proteomes" id="UP000515934">
    <property type="component" value="Chromosome"/>
</dbReference>
<name>A0A7G9S4F6_9MICO</name>
<dbReference type="EMBL" id="CP060716">
    <property type="protein sequence ID" value="QNN62731.1"/>
    <property type="molecule type" value="Genomic_DNA"/>
</dbReference>
<protein>
    <submittedName>
        <fullName evidence="4">Nitronate monooxygenase</fullName>
    </submittedName>
</protein>
<keyword evidence="4" id="KW-0503">Monooxygenase</keyword>
<evidence type="ECO:0000313" key="5">
    <source>
        <dbReference type="Proteomes" id="UP000515934"/>
    </source>
</evidence>
<keyword evidence="5" id="KW-1185">Reference proteome</keyword>
<keyword evidence="1" id="KW-0285">Flavoprotein</keyword>